<evidence type="ECO:0000313" key="5">
    <source>
        <dbReference type="Proteomes" id="UP001152651"/>
    </source>
</evidence>
<evidence type="ECO:0000256" key="1">
    <source>
        <dbReference type="ARBA" id="ARBA00004167"/>
    </source>
</evidence>
<feature type="transmembrane region" description="Helical" evidence="2">
    <location>
        <begin position="16"/>
        <end position="34"/>
    </location>
</feature>
<evidence type="ECO:0000259" key="3">
    <source>
        <dbReference type="Pfam" id="PF12528"/>
    </source>
</evidence>
<organism evidence="4 5">
    <name type="scientific">Pseudocitrobacter vendiensis</name>
    <dbReference type="NCBI Taxonomy" id="2488306"/>
    <lineage>
        <taxon>Bacteria</taxon>
        <taxon>Pseudomonadati</taxon>
        <taxon>Pseudomonadota</taxon>
        <taxon>Gammaproteobacteria</taxon>
        <taxon>Enterobacterales</taxon>
        <taxon>Enterobacteriaceae</taxon>
        <taxon>Pseudocitrobacter</taxon>
    </lineage>
</organism>
<dbReference type="RefSeq" id="WP_253897783.1">
    <property type="nucleotide sequence ID" value="NZ_CALSBS010000007.1"/>
</dbReference>
<feature type="domain" description="Prepilin peptidase dependent protein C-like C-terminal" evidence="3">
    <location>
        <begin position="33"/>
        <end position="104"/>
    </location>
</feature>
<dbReference type="InterPro" id="IPR022204">
    <property type="entry name" value="PpdC-like_C"/>
</dbReference>
<sequence length="107" mass="12137">MPDALAKMRGFSLPEVLLAMLLMVSVITALGGYYRSLALSNHQLNQYRQLWRYAWLQTQRQAQPLPEGWSSQRVQTTSQRCVSINVTITAPLGKQGHMTRLHCPVNL</sequence>
<accession>A0ABN8TAQ0</accession>
<keyword evidence="2" id="KW-0812">Transmembrane</keyword>
<reference evidence="4" key="1">
    <citation type="submission" date="2022-05" db="EMBL/GenBank/DDBJ databases">
        <authorList>
            <person name="Blom J."/>
        </authorList>
    </citation>
    <scope>NUCLEOTIDE SEQUENCE</scope>
    <source>
        <strain evidence="4">Type strain: CPO20170097</strain>
    </source>
</reference>
<gene>
    <name evidence="4" type="ORF">FBBNIHIM_09975</name>
</gene>
<comment type="caution">
    <text evidence="4">The sequence shown here is derived from an EMBL/GenBank/DDBJ whole genome shotgun (WGS) entry which is preliminary data.</text>
</comment>
<dbReference type="Proteomes" id="UP001152651">
    <property type="component" value="Unassembled WGS sequence"/>
</dbReference>
<proteinExistence type="predicted"/>
<evidence type="ECO:0000256" key="2">
    <source>
        <dbReference type="SAM" id="Phobius"/>
    </source>
</evidence>
<keyword evidence="5" id="KW-1185">Reference proteome</keyword>
<dbReference type="Pfam" id="PF12528">
    <property type="entry name" value="T2SSppdC"/>
    <property type="match status" value="1"/>
</dbReference>
<dbReference type="PROSITE" id="PS00409">
    <property type="entry name" value="PROKAR_NTER_METHYL"/>
    <property type="match status" value="1"/>
</dbReference>
<evidence type="ECO:0000313" key="4">
    <source>
        <dbReference type="EMBL" id="CAH6637138.1"/>
    </source>
</evidence>
<dbReference type="InterPro" id="IPR012902">
    <property type="entry name" value="N_methyl_site"/>
</dbReference>
<dbReference type="NCBIfam" id="NF007660">
    <property type="entry name" value="PRK10332.1"/>
    <property type="match status" value="1"/>
</dbReference>
<name>A0ABN8TAQ0_9ENTR</name>
<keyword evidence="2" id="KW-0472">Membrane</keyword>
<comment type="subcellular location">
    <subcellularLocation>
        <location evidence="1">Membrane</location>
        <topology evidence="1">Single-pass membrane protein</topology>
    </subcellularLocation>
</comment>
<keyword evidence="2" id="KW-1133">Transmembrane helix</keyword>
<dbReference type="EMBL" id="CALSBS010000007">
    <property type="protein sequence ID" value="CAH6637138.1"/>
    <property type="molecule type" value="Genomic_DNA"/>
</dbReference>
<dbReference type="NCBIfam" id="TIGR02532">
    <property type="entry name" value="IV_pilin_GFxxxE"/>
    <property type="match status" value="1"/>
</dbReference>
<protein>
    <submittedName>
        <fullName evidence="4">Prepilin-type N-terminal cleavage/methylation domain-containing protein</fullName>
    </submittedName>
</protein>